<accession>A0A2H1EEI2</accession>
<name>A0A2H1EEI2_9ARCH</name>
<proteinExistence type="predicted"/>
<dbReference type="AlphaFoldDB" id="A0A2H1EEI2"/>
<dbReference type="InterPro" id="IPR003737">
    <property type="entry name" value="GlcNAc_PI_deacetylase-related"/>
</dbReference>
<sequence length="213" mass="25012">MNVLAVGAHWDDIELGCGLTLKKLKEKGHDVFTIVVCSSNYGKNMEEGMKEEEALEGGLRSFQSIGARYIATPKEPNSNLAYNRKIMQVLEDAANKNKIDLVFTHWFGDVNTDHRAVWEISRTSFRNVKNFIMYQSNSYSDHVNIFTPNLFFSYDEKDRRFKEQLLSQYATEWARRQDRWKREIFERERYWGFLSGKEYAEGFQSTNLVDFTI</sequence>
<dbReference type="Proteomes" id="UP000232412">
    <property type="component" value="Unassembled WGS sequence"/>
</dbReference>
<dbReference type="OrthoDB" id="70547at2157"/>
<dbReference type="Gene3D" id="3.40.50.10320">
    <property type="entry name" value="LmbE-like"/>
    <property type="match status" value="1"/>
</dbReference>
<dbReference type="InterPro" id="IPR024078">
    <property type="entry name" value="LmbE-like_dom_sf"/>
</dbReference>
<organism evidence="1 2">
    <name type="scientific">Nitrosotalea sinensis</name>
    <dbReference type="NCBI Taxonomy" id="1499975"/>
    <lineage>
        <taxon>Archaea</taxon>
        <taxon>Nitrososphaerota</taxon>
        <taxon>Nitrososphaeria</taxon>
        <taxon>Nitrosotaleales</taxon>
        <taxon>Nitrosotaleaceae</taxon>
        <taxon>Nitrosotalea</taxon>
    </lineage>
</organism>
<dbReference type="GO" id="GO:0016811">
    <property type="term" value="F:hydrolase activity, acting on carbon-nitrogen (but not peptide) bonds, in linear amides"/>
    <property type="evidence" value="ECO:0007669"/>
    <property type="project" value="TreeGrafter"/>
</dbReference>
<dbReference type="Pfam" id="PF02585">
    <property type="entry name" value="PIG-L"/>
    <property type="match status" value="1"/>
</dbReference>
<dbReference type="PANTHER" id="PTHR12993">
    <property type="entry name" value="N-ACETYLGLUCOSAMINYL-PHOSPHATIDYLINOSITOL DE-N-ACETYLASE-RELATED"/>
    <property type="match status" value="1"/>
</dbReference>
<dbReference type="PANTHER" id="PTHR12993:SF30">
    <property type="entry name" value="N-ACETYL-ALPHA-D-GLUCOSAMINYL L-MALATE DEACETYLASE 1"/>
    <property type="match status" value="1"/>
</dbReference>
<protein>
    <submittedName>
        <fullName evidence="1">LmbE family protein</fullName>
    </submittedName>
</protein>
<dbReference type="EMBL" id="FRFC01000001">
    <property type="protein sequence ID" value="SHO42674.1"/>
    <property type="molecule type" value="Genomic_DNA"/>
</dbReference>
<evidence type="ECO:0000313" key="1">
    <source>
        <dbReference type="EMBL" id="SHO42674.1"/>
    </source>
</evidence>
<reference evidence="2" key="1">
    <citation type="submission" date="2016-12" db="EMBL/GenBank/DDBJ databases">
        <authorList>
            <person name="Herbold C."/>
        </authorList>
    </citation>
    <scope>NUCLEOTIDE SEQUENCE [LARGE SCALE GENOMIC DNA]</scope>
</reference>
<dbReference type="RefSeq" id="WP_101008888.1">
    <property type="nucleotide sequence ID" value="NZ_FRFC01000001.1"/>
</dbReference>
<keyword evidence="2" id="KW-1185">Reference proteome</keyword>
<gene>
    <name evidence="1" type="ORF">NSIN_10127</name>
</gene>
<dbReference type="SUPFAM" id="SSF102588">
    <property type="entry name" value="LmbE-like"/>
    <property type="match status" value="1"/>
</dbReference>
<evidence type="ECO:0000313" key="2">
    <source>
        <dbReference type="Proteomes" id="UP000232412"/>
    </source>
</evidence>